<dbReference type="Gene3D" id="3.30.1120.10">
    <property type="match status" value="1"/>
</dbReference>
<feature type="domain" description="Sulfatase N-terminal" evidence="8">
    <location>
        <begin position="35"/>
        <end position="378"/>
    </location>
</feature>
<protein>
    <submittedName>
        <fullName evidence="9">Arylsulfatase</fullName>
    </submittedName>
</protein>
<comment type="cofactor">
    <cofactor evidence="1">
        <name>Ca(2+)</name>
        <dbReference type="ChEBI" id="CHEBI:29108"/>
    </cofactor>
</comment>
<evidence type="ECO:0000256" key="3">
    <source>
        <dbReference type="ARBA" id="ARBA00022723"/>
    </source>
</evidence>
<evidence type="ECO:0000313" key="9">
    <source>
        <dbReference type="EMBL" id="QKM64396.1"/>
    </source>
</evidence>
<keyword evidence="5" id="KW-0378">Hydrolase</keyword>
<gene>
    <name evidence="9" type="ORF">DCO17_03560</name>
</gene>
<dbReference type="RefSeq" id="WP_173955439.1">
    <property type="nucleotide sequence ID" value="NZ_CP028942.1"/>
</dbReference>
<organism evidence="9 10">
    <name type="scientific">Polynucleobacter tropicus</name>
    <dbReference type="NCBI Taxonomy" id="1743174"/>
    <lineage>
        <taxon>Bacteria</taxon>
        <taxon>Pseudomonadati</taxon>
        <taxon>Pseudomonadota</taxon>
        <taxon>Betaproteobacteria</taxon>
        <taxon>Burkholderiales</taxon>
        <taxon>Burkholderiaceae</taxon>
        <taxon>Polynucleobacter</taxon>
    </lineage>
</organism>
<dbReference type="SUPFAM" id="SSF53649">
    <property type="entry name" value="Alkaline phosphatase-like"/>
    <property type="match status" value="1"/>
</dbReference>
<dbReference type="InterPro" id="IPR000917">
    <property type="entry name" value="Sulfatase_N"/>
</dbReference>
<evidence type="ECO:0000259" key="8">
    <source>
        <dbReference type="Pfam" id="PF00884"/>
    </source>
</evidence>
<evidence type="ECO:0000256" key="4">
    <source>
        <dbReference type="ARBA" id="ARBA00022729"/>
    </source>
</evidence>
<dbReference type="Gene3D" id="3.40.720.10">
    <property type="entry name" value="Alkaline Phosphatase, subunit A"/>
    <property type="match status" value="1"/>
</dbReference>
<dbReference type="KEGG" id="ptrp:DCO17_03560"/>
<keyword evidence="4 7" id="KW-0732">Signal</keyword>
<evidence type="ECO:0000256" key="2">
    <source>
        <dbReference type="ARBA" id="ARBA00008779"/>
    </source>
</evidence>
<dbReference type="Proteomes" id="UP000503312">
    <property type="component" value="Chromosome"/>
</dbReference>
<proteinExistence type="inferred from homology"/>
<keyword evidence="10" id="KW-1185">Reference proteome</keyword>
<keyword evidence="6" id="KW-0106">Calcium</keyword>
<reference evidence="9 10" key="1">
    <citation type="submission" date="2018-04" db="EMBL/GenBank/DDBJ databases">
        <title>Polynucleobacter sp. UH21B genome.</title>
        <authorList>
            <person name="Hahn M.W."/>
        </authorList>
    </citation>
    <scope>NUCLEOTIDE SEQUENCE [LARGE SCALE GENOMIC DNA]</scope>
    <source>
        <strain evidence="9 10">MWH-UH21B</strain>
    </source>
</reference>
<dbReference type="InterPro" id="IPR017850">
    <property type="entry name" value="Alkaline_phosphatase_core_sf"/>
</dbReference>
<evidence type="ECO:0000256" key="7">
    <source>
        <dbReference type="SAM" id="SignalP"/>
    </source>
</evidence>
<dbReference type="Pfam" id="PF00884">
    <property type="entry name" value="Sulfatase"/>
    <property type="match status" value="1"/>
</dbReference>
<feature type="chain" id="PRO_5026676294" evidence="7">
    <location>
        <begin position="25"/>
        <end position="510"/>
    </location>
</feature>
<dbReference type="EMBL" id="CP028942">
    <property type="protein sequence ID" value="QKM64396.1"/>
    <property type="molecule type" value="Genomic_DNA"/>
</dbReference>
<dbReference type="InterPro" id="IPR050738">
    <property type="entry name" value="Sulfatase"/>
</dbReference>
<accession>A0A6M9Q2S0</accession>
<evidence type="ECO:0000256" key="5">
    <source>
        <dbReference type="ARBA" id="ARBA00022801"/>
    </source>
</evidence>
<dbReference type="PANTHER" id="PTHR42693:SF42">
    <property type="entry name" value="ARYLSULFATASE G"/>
    <property type="match status" value="1"/>
</dbReference>
<evidence type="ECO:0000313" key="10">
    <source>
        <dbReference type="Proteomes" id="UP000503312"/>
    </source>
</evidence>
<sequence length="510" mass="55518">MFLKKILTGVLSALIATSSVSVHAQNSSEAKQKKPNVIFILADNVGYGDLGSYGGGELRGAPTPRSDELAKSGLRLTQYLVEPACTPSRAALMTGQYSIRNGLSLVIIPGSPSTLSGKAYTMGQLFKDAGYSTALFGKWHLGSAPQSLPGAHGFDQFYGIPPDISWDSASLVPQAIQTHSFGDVPDKVLYDKGPWINQQKGNGPLERVKPYTMAVRAEIDNELTDKSIAFMKQQNAAGKPFFLYLPFSMGHYPNLPSKQFAGKSRIGQYGDKMMEGDYHLGQVMDALKEMNIEDNTILVFASDNGSTGQTVMHWDRQGLGAPDMGSNGPFRGDLGEATEGAVRTFCIIRWPGHTAPGSTSNAMFSIMDFMPTFANILGAKLPTDRAIDGVNQLDVLMGKSATGNRESLLSFIGPDLVAARWKQWRIYFKDMNRTGTGQQTVGGLWANSAPLYTPKFYNVEMDPHEDLQLTNYAWIGGPIFKVVEEYLASVKKFPNPPPSNVTNFSQPLSN</sequence>
<comment type="similarity">
    <text evidence="2">Belongs to the sulfatase family.</text>
</comment>
<keyword evidence="3" id="KW-0479">Metal-binding</keyword>
<name>A0A6M9Q2S0_9BURK</name>
<evidence type="ECO:0000256" key="1">
    <source>
        <dbReference type="ARBA" id="ARBA00001913"/>
    </source>
</evidence>
<dbReference type="CDD" id="cd16142">
    <property type="entry name" value="ARS_like"/>
    <property type="match status" value="1"/>
</dbReference>
<dbReference type="GO" id="GO:0004065">
    <property type="term" value="F:arylsulfatase activity"/>
    <property type="evidence" value="ECO:0007669"/>
    <property type="project" value="TreeGrafter"/>
</dbReference>
<dbReference type="AlphaFoldDB" id="A0A6M9Q2S0"/>
<feature type="signal peptide" evidence="7">
    <location>
        <begin position="1"/>
        <end position="24"/>
    </location>
</feature>
<dbReference type="GO" id="GO:0046872">
    <property type="term" value="F:metal ion binding"/>
    <property type="evidence" value="ECO:0007669"/>
    <property type="project" value="UniProtKB-KW"/>
</dbReference>
<dbReference type="PANTHER" id="PTHR42693">
    <property type="entry name" value="ARYLSULFATASE FAMILY MEMBER"/>
    <property type="match status" value="1"/>
</dbReference>
<evidence type="ECO:0000256" key="6">
    <source>
        <dbReference type="ARBA" id="ARBA00022837"/>
    </source>
</evidence>